<comment type="similarity">
    <text evidence="1">Belongs to the thioredoxin family.</text>
</comment>
<dbReference type="RefSeq" id="WP_010266303.1">
    <property type="nucleotide sequence ID" value="NZ_CAEG01000019.1"/>
</dbReference>
<dbReference type="CDD" id="cd02947">
    <property type="entry name" value="TRX_family"/>
    <property type="match status" value="1"/>
</dbReference>
<keyword evidence="2" id="KW-0813">Transport</keyword>
<proteinExistence type="inferred from homology"/>
<evidence type="ECO:0000256" key="3">
    <source>
        <dbReference type="ARBA" id="ARBA00022982"/>
    </source>
</evidence>
<evidence type="ECO:0000313" key="10">
    <source>
        <dbReference type="Proteomes" id="UP000183253"/>
    </source>
</evidence>
<dbReference type="NCBIfam" id="TIGR01068">
    <property type="entry name" value="thioredoxin"/>
    <property type="match status" value="1"/>
</dbReference>
<accession>A0A1H4FRK5</accession>
<evidence type="ECO:0000256" key="4">
    <source>
        <dbReference type="ARBA" id="ARBA00023157"/>
    </source>
</evidence>
<dbReference type="STRING" id="1033731.SAMN05444145_11251"/>
<feature type="signal peptide" evidence="7">
    <location>
        <begin position="1"/>
        <end position="20"/>
    </location>
</feature>
<protein>
    <recommendedName>
        <fullName evidence="6">Thioredoxin</fullName>
    </recommendedName>
</protein>
<evidence type="ECO:0000259" key="8">
    <source>
        <dbReference type="PROSITE" id="PS51352"/>
    </source>
</evidence>
<dbReference type="Gene3D" id="3.40.30.10">
    <property type="entry name" value="Glutaredoxin"/>
    <property type="match status" value="1"/>
</dbReference>
<evidence type="ECO:0000256" key="2">
    <source>
        <dbReference type="ARBA" id="ARBA00022448"/>
    </source>
</evidence>
<dbReference type="InterPro" id="IPR017937">
    <property type="entry name" value="Thioredoxin_CS"/>
</dbReference>
<dbReference type="PANTHER" id="PTHR45663">
    <property type="entry name" value="GEO12009P1"/>
    <property type="match status" value="1"/>
</dbReference>
<dbReference type="InterPro" id="IPR013766">
    <property type="entry name" value="Thioredoxin_domain"/>
</dbReference>
<dbReference type="GO" id="GO:0005737">
    <property type="term" value="C:cytoplasm"/>
    <property type="evidence" value="ECO:0007669"/>
    <property type="project" value="TreeGrafter"/>
</dbReference>
<gene>
    <name evidence="9" type="ORF">SAMN05444145_11251</name>
</gene>
<evidence type="ECO:0000256" key="6">
    <source>
        <dbReference type="NCBIfam" id="TIGR01068"/>
    </source>
</evidence>
<keyword evidence="7" id="KW-0732">Signal</keyword>
<dbReference type="PROSITE" id="PS51352">
    <property type="entry name" value="THIOREDOXIN_2"/>
    <property type="match status" value="1"/>
</dbReference>
<dbReference type="PANTHER" id="PTHR45663:SF11">
    <property type="entry name" value="GEO12009P1"/>
    <property type="match status" value="1"/>
</dbReference>
<keyword evidence="4" id="KW-1015">Disulfide bond</keyword>
<dbReference type="InterPro" id="IPR036249">
    <property type="entry name" value="Thioredoxin-like_sf"/>
</dbReference>
<evidence type="ECO:0000256" key="1">
    <source>
        <dbReference type="ARBA" id="ARBA00008987"/>
    </source>
</evidence>
<organism evidence="9 10">
    <name type="scientific">Alistipes timonensis JC136</name>
    <dbReference type="NCBI Taxonomy" id="1033731"/>
    <lineage>
        <taxon>Bacteria</taxon>
        <taxon>Pseudomonadati</taxon>
        <taxon>Bacteroidota</taxon>
        <taxon>Bacteroidia</taxon>
        <taxon>Bacteroidales</taxon>
        <taxon>Rikenellaceae</taxon>
        <taxon>Alistipes</taxon>
    </lineage>
</organism>
<reference evidence="9 10" key="1">
    <citation type="submission" date="2016-10" db="EMBL/GenBank/DDBJ databases">
        <authorList>
            <person name="de Groot N.N."/>
        </authorList>
    </citation>
    <scope>NUCLEOTIDE SEQUENCE [LARGE SCALE GENOMIC DNA]</scope>
    <source>
        <strain evidence="9 10">DSM 25383</strain>
    </source>
</reference>
<name>A0A1H4FRK5_9BACT</name>
<sequence>MKKLLITAIALLAFAAGSQAQTNNKNAKNMKTIALTKADFLKKVADYEKNPEEWKYLGDKPALIDFYASWCGPCKALAPVLEELAAEYGDQIYIYKINTEEEQELAAAFGIRSIPTLLFIPMNGKPQMAQGALPKASLKEAIDKVMLGK</sequence>
<feature type="domain" description="Thioredoxin" evidence="8">
    <location>
        <begin position="5"/>
        <end position="147"/>
    </location>
</feature>
<dbReference type="PROSITE" id="PS00194">
    <property type="entry name" value="THIOREDOXIN_1"/>
    <property type="match status" value="1"/>
</dbReference>
<dbReference type="PRINTS" id="PR00421">
    <property type="entry name" value="THIOREDOXIN"/>
</dbReference>
<dbReference type="Proteomes" id="UP000183253">
    <property type="component" value="Unassembled WGS sequence"/>
</dbReference>
<feature type="chain" id="PRO_5010325352" description="Thioredoxin" evidence="7">
    <location>
        <begin position="21"/>
        <end position="149"/>
    </location>
</feature>
<keyword evidence="5" id="KW-0676">Redox-active center</keyword>
<keyword evidence="3" id="KW-0249">Electron transport</keyword>
<dbReference type="Pfam" id="PF00085">
    <property type="entry name" value="Thioredoxin"/>
    <property type="match status" value="1"/>
</dbReference>
<dbReference type="OrthoDB" id="9790390at2"/>
<dbReference type="EMBL" id="FNRI01000012">
    <property type="protein sequence ID" value="SEA99979.1"/>
    <property type="molecule type" value="Genomic_DNA"/>
</dbReference>
<dbReference type="FunFam" id="3.40.30.10:FF:000229">
    <property type="entry name" value="Thioredoxin (TRX)"/>
    <property type="match status" value="1"/>
</dbReference>
<evidence type="ECO:0000256" key="7">
    <source>
        <dbReference type="SAM" id="SignalP"/>
    </source>
</evidence>
<dbReference type="SUPFAM" id="SSF52833">
    <property type="entry name" value="Thioredoxin-like"/>
    <property type="match status" value="1"/>
</dbReference>
<evidence type="ECO:0000256" key="5">
    <source>
        <dbReference type="ARBA" id="ARBA00023284"/>
    </source>
</evidence>
<evidence type="ECO:0000313" key="9">
    <source>
        <dbReference type="EMBL" id="SEA99979.1"/>
    </source>
</evidence>
<dbReference type="InterPro" id="IPR005746">
    <property type="entry name" value="Thioredoxin"/>
</dbReference>
<dbReference type="AlphaFoldDB" id="A0A1H4FRK5"/>
<keyword evidence="10" id="KW-1185">Reference proteome</keyword>
<dbReference type="GO" id="GO:0015035">
    <property type="term" value="F:protein-disulfide reductase activity"/>
    <property type="evidence" value="ECO:0007669"/>
    <property type="project" value="UniProtKB-UniRule"/>
</dbReference>